<evidence type="ECO:0000313" key="3">
    <source>
        <dbReference type="Proteomes" id="UP000325780"/>
    </source>
</evidence>
<keyword evidence="1" id="KW-0812">Transmembrane</keyword>
<name>A0A5N6TPE4_ASPAV</name>
<protein>
    <submittedName>
        <fullName evidence="2">Uncharacterized protein</fullName>
    </submittedName>
</protein>
<proteinExistence type="predicted"/>
<gene>
    <name evidence="2" type="ORF">BDV25DRAFT_158729</name>
</gene>
<feature type="non-terminal residue" evidence="2">
    <location>
        <position position="64"/>
    </location>
</feature>
<accession>A0A5N6TPE4</accession>
<reference evidence="2 3" key="1">
    <citation type="submission" date="2019-04" db="EMBL/GenBank/DDBJ databases">
        <title>Friends and foes A comparative genomics study of 23 Aspergillus species from section Flavi.</title>
        <authorList>
            <consortium name="DOE Joint Genome Institute"/>
            <person name="Kjaerbolling I."/>
            <person name="Vesth T."/>
            <person name="Frisvad J.C."/>
            <person name="Nybo J.L."/>
            <person name="Theobald S."/>
            <person name="Kildgaard S."/>
            <person name="Isbrandt T."/>
            <person name="Kuo A."/>
            <person name="Sato A."/>
            <person name="Lyhne E.K."/>
            <person name="Kogle M.E."/>
            <person name="Wiebenga A."/>
            <person name="Kun R.S."/>
            <person name="Lubbers R.J."/>
            <person name="Makela M.R."/>
            <person name="Barry K."/>
            <person name="Chovatia M."/>
            <person name="Clum A."/>
            <person name="Daum C."/>
            <person name="Haridas S."/>
            <person name="He G."/>
            <person name="LaButti K."/>
            <person name="Lipzen A."/>
            <person name="Mondo S."/>
            <person name="Riley R."/>
            <person name="Salamov A."/>
            <person name="Simmons B.A."/>
            <person name="Magnuson J.K."/>
            <person name="Henrissat B."/>
            <person name="Mortensen U.H."/>
            <person name="Larsen T.O."/>
            <person name="Devries R.P."/>
            <person name="Grigoriev I.V."/>
            <person name="Machida M."/>
            <person name="Baker S.E."/>
            <person name="Andersen M.R."/>
        </authorList>
    </citation>
    <scope>NUCLEOTIDE SEQUENCE [LARGE SCALE GENOMIC DNA]</scope>
    <source>
        <strain evidence="2 3">IBT 18842</strain>
    </source>
</reference>
<dbReference type="AlphaFoldDB" id="A0A5N6TPE4"/>
<keyword evidence="1" id="KW-0472">Membrane</keyword>
<dbReference type="Proteomes" id="UP000325780">
    <property type="component" value="Unassembled WGS sequence"/>
</dbReference>
<feature type="transmembrane region" description="Helical" evidence="1">
    <location>
        <begin position="29"/>
        <end position="49"/>
    </location>
</feature>
<evidence type="ECO:0000313" key="2">
    <source>
        <dbReference type="EMBL" id="KAE8148223.1"/>
    </source>
</evidence>
<dbReference type="EMBL" id="ML742169">
    <property type="protein sequence ID" value="KAE8148223.1"/>
    <property type="molecule type" value="Genomic_DNA"/>
</dbReference>
<sequence length="64" mass="7167">MHSWNFVQITMRYGLIKLLALGLLDHTCALTHNSVVVFMVALFCGLCTLDTRVMQLVGTTLKLN</sequence>
<keyword evidence="1" id="KW-1133">Transmembrane helix</keyword>
<keyword evidence="3" id="KW-1185">Reference proteome</keyword>
<evidence type="ECO:0000256" key="1">
    <source>
        <dbReference type="SAM" id="Phobius"/>
    </source>
</evidence>
<organism evidence="2 3">
    <name type="scientific">Aspergillus avenaceus</name>
    <dbReference type="NCBI Taxonomy" id="36643"/>
    <lineage>
        <taxon>Eukaryota</taxon>
        <taxon>Fungi</taxon>
        <taxon>Dikarya</taxon>
        <taxon>Ascomycota</taxon>
        <taxon>Pezizomycotina</taxon>
        <taxon>Eurotiomycetes</taxon>
        <taxon>Eurotiomycetidae</taxon>
        <taxon>Eurotiales</taxon>
        <taxon>Aspergillaceae</taxon>
        <taxon>Aspergillus</taxon>
        <taxon>Aspergillus subgen. Circumdati</taxon>
    </lineage>
</organism>